<dbReference type="EMBL" id="ASPP01026519">
    <property type="protein sequence ID" value="ETO07092.1"/>
    <property type="molecule type" value="Genomic_DNA"/>
</dbReference>
<dbReference type="Proteomes" id="UP000023152">
    <property type="component" value="Unassembled WGS sequence"/>
</dbReference>
<evidence type="ECO:0000313" key="1">
    <source>
        <dbReference type="EMBL" id="ETO07092.1"/>
    </source>
</evidence>
<accession>X6M101</accession>
<organism evidence="1 2">
    <name type="scientific">Reticulomyxa filosa</name>
    <dbReference type="NCBI Taxonomy" id="46433"/>
    <lineage>
        <taxon>Eukaryota</taxon>
        <taxon>Sar</taxon>
        <taxon>Rhizaria</taxon>
        <taxon>Retaria</taxon>
        <taxon>Foraminifera</taxon>
        <taxon>Monothalamids</taxon>
        <taxon>Reticulomyxidae</taxon>
        <taxon>Reticulomyxa</taxon>
    </lineage>
</organism>
<evidence type="ECO:0000313" key="2">
    <source>
        <dbReference type="Proteomes" id="UP000023152"/>
    </source>
</evidence>
<sequence>MVQRYANPETAGPRIWKMQAMKTNRDRWIRLTPNKKIYDIEIKNVIDEFIKCGYKPELVKKNFEYIYMDTEEYKQQRLETLERRKEWLEFPKIVSRFNITDNYDTKKEEQLDQIINNKIKWTKSAKPNIYRIIRGINSGRQITGDL</sequence>
<name>X6M101_RETFI</name>
<gene>
    <name evidence="1" type="ORF">RFI_30303</name>
</gene>
<comment type="caution">
    <text evidence="1">The sequence shown here is derived from an EMBL/GenBank/DDBJ whole genome shotgun (WGS) entry which is preliminary data.</text>
</comment>
<reference evidence="1 2" key="1">
    <citation type="journal article" date="2013" name="Curr. Biol.">
        <title>The Genome of the Foraminiferan Reticulomyxa filosa.</title>
        <authorList>
            <person name="Glockner G."/>
            <person name="Hulsmann N."/>
            <person name="Schleicher M."/>
            <person name="Noegel A.A."/>
            <person name="Eichinger L."/>
            <person name="Gallinger C."/>
            <person name="Pawlowski J."/>
            <person name="Sierra R."/>
            <person name="Euteneuer U."/>
            <person name="Pillet L."/>
            <person name="Moustafa A."/>
            <person name="Platzer M."/>
            <person name="Groth M."/>
            <person name="Szafranski K."/>
            <person name="Schliwa M."/>
        </authorList>
    </citation>
    <scope>NUCLEOTIDE SEQUENCE [LARGE SCALE GENOMIC DNA]</scope>
</reference>
<protein>
    <submittedName>
        <fullName evidence="1">Uncharacterized protein</fullName>
    </submittedName>
</protein>
<dbReference type="AlphaFoldDB" id="X6M101"/>
<proteinExistence type="predicted"/>
<keyword evidence="2" id="KW-1185">Reference proteome</keyword>